<dbReference type="PANTHER" id="PTHR33217">
    <property type="entry name" value="TRANSPOSASE FOR INSERTION SEQUENCE ELEMENT IS1081"/>
    <property type="match status" value="1"/>
</dbReference>
<dbReference type="OrthoDB" id="9779930at2"/>
<dbReference type="Pfam" id="PF00872">
    <property type="entry name" value="Transposase_mut"/>
    <property type="match status" value="1"/>
</dbReference>
<keyword evidence="8" id="KW-1185">Reference proteome</keyword>
<evidence type="ECO:0000256" key="3">
    <source>
        <dbReference type="ARBA" id="ARBA00022578"/>
    </source>
</evidence>
<dbReference type="AlphaFoldDB" id="A0A4S3PMW2"/>
<protein>
    <recommendedName>
        <fullName evidence="6">Mutator family transposase</fullName>
    </recommendedName>
</protein>
<dbReference type="NCBIfam" id="NF033543">
    <property type="entry name" value="transpos_IS256"/>
    <property type="match status" value="1"/>
</dbReference>
<organism evidence="7 8">
    <name type="scientific">Bacillus timonensis</name>
    <dbReference type="NCBI Taxonomy" id="1033734"/>
    <lineage>
        <taxon>Bacteria</taxon>
        <taxon>Bacillati</taxon>
        <taxon>Bacillota</taxon>
        <taxon>Bacilli</taxon>
        <taxon>Bacillales</taxon>
        <taxon>Bacillaceae</taxon>
        <taxon>Bacillus</taxon>
    </lineage>
</organism>
<keyword evidence="4 6" id="KW-0238">DNA-binding</keyword>
<dbReference type="PANTHER" id="PTHR33217:SF7">
    <property type="entry name" value="TRANSPOSASE FOR INSERTION SEQUENCE ELEMENT IS1081"/>
    <property type="match status" value="1"/>
</dbReference>
<evidence type="ECO:0000256" key="6">
    <source>
        <dbReference type="RuleBase" id="RU365089"/>
    </source>
</evidence>
<dbReference type="Proteomes" id="UP000306477">
    <property type="component" value="Unassembled WGS sequence"/>
</dbReference>
<keyword evidence="3 6" id="KW-0815">Transposition</keyword>
<sequence length="388" mass="44958">MTQIQFNLNLDLLKESVMNSDIDAVIKASIVLVLNSVMEKERDDYLQVGAYERSTDRIDSRNGFYERELIMSIGRINLRVPRTRNGGFSPSLFEKYARYDQAFVLSMLEMVVNGVSTRKVKNIVQQLCGESVSKSFVSSLTEKLDPVVQAWANRPLNTTYYPYIFADAMYIKVREHNRVVPKAVYIATAITEDNRREVLGIRVDHIESYDAWKAFLHHLQSRGVQSPKLFITDAHPGLKKALKEVFVGTVWQRCTVHLKRNIFNVLPKKGIDEVKLGLKRIFKAVSVEDARKFKDEFIEHFGENQKLEKAIRVLEDGFEDAIQYLNEPVKFQQYIRSTNSLERLNLEVRRREQVIRIFPNTQSAFRMIGAVLMQINEDQGMKKTIRDK</sequence>
<evidence type="ECO:0000256" key="1">
    <source>
        <dbReference type="ARBA" id="ARBA00002190"/>
    </source>
</evidence>
<dbReference type="GO" id="GO:0006313">
    <property type="term" value="P:DNA transposition"/>
    <property type="evidence" value="ECO:0007669"/>
    <property type="project" value="UniProtKB-UniRule"/>
</dbReference>
<reference evidence="7 8" key="1">
    <citation type="journal article" date="2019" name="Indoor Air">
        <title>Impacts of indoor surface finishes on bacterial viability.</title>
        <authorList>
            <person name="Hu J."/>
            <person name="Maamar S.B."/>
            <person name="Glawe A.J."/>
            <person name="Gottel N."/>
            <person name="Gilbert J.A."/>
            <person name="Hartmann E.M."/>
        </authorList>
    </citation>
    <scope>NUCLEOTIDE SEQUENCE [LARGE SCALE GENOMIC DNA]</scope>
    <source>
        <strain evidence="7 8">AF060A6</strain>
    </source>
</reference>
<comment type="caution">
    <text evidence="7">The sequence shown here is derived from an EMBL/GenBank/DDBJ whole genome shotgun (WGS) entry which is preliminary data.</text>
</comment>
<accession>A0A4S3PMW2</accession>
<keyword evidence="5 6" id="KW-0233">DNA recombination</keyword>
<dbReference type="RefSeq" id="WP_136380811.1">
    <property type="nucleotide sequence ID" value="NZ_SLUB01000038.1"/>
</dbReference>
<dbReference type="InterPro" id="IPR001207">
    <property type="entry name" value="Transposase_mutator"/>
</dbReference>
<evidence type="ECO:0000313" key="7">
    <source>
        <dbReference type="EMBL" id="THE10887.1"/>
    </source>
</evidence>
<name>A0A4S3PMW2_9BACI</name>
<evidence type="ECO:0000256" key="5">
    <source>
        <dbReference type="ARBA" id="ARBA00023172"/>
    </source>
</evidence>
<proteinExistence type="inferred from homology"/>
<keyword evidence="6" id="KW-0814">Transposable element</keyword>
<gene>
    <name evidence="7" type="ORF">E1I69_17255</name>
</gene>
<evidence type="ECO:0000256" key="2">
    <source>
        <dbReference type="ARBA" id="ARBA00010961"/>
    </source>
</evidence>
<comment type="similarity">
    <text evidence="2 6">Belongs to the transposase mutator family.</text>
</comment>
<comment type="function">
    <text evidence="1 6">Required for the transposition of the insertion element.</text>
</comment>
<evidence type="ECO:0000256" key="4">
    <source>
        <dbReference type="ARBA" id="ARBA00023125"/>
    </source>
</evidence>
<dbReference type="EMBL" id="SLUB01000038">
    <property type="protein sequence ID" value="THE10887.1"/>
    <property type="molecule type" value="Genomic_DNA"/>
</dbReference>
<dbReference type="GO" id="GO:0003677">
    <property type="term" value="F:DNA binding"/>
    <property type="evidence" value="ECO:0007669"/>
    <property type="project" value="UniProtKB-UniRule"/>
</dbReference>
<dbReference type="GO" id="GO:0004803">
    <property type="term" value="F:transposase activity"/>
    <property type="evidence" value="ECO:0007669"/>
    <property type="project" value="UniProtKB-UniRule"/>
</dbReference>
<evidence type="ECO:0000313" key="8">
    <source>
        <dbReference type="Proteomes" id="UP000306477"/>
    </source>
</evidence>